<proteinExistence type="predicted"/>
<name>E9ICP8_SOLIN</name>
<protein>
    <submittedName>
        <fullName evidence="1">Uncharacterized protein</fullName>
    </submittedName>
</protein>
<dbReference type="AlphaFoldDB" id="E9ICP8"/>
<reference evidence="1" key="1">
    <citation type="journal article" date="2011" name="Proc. Natl. Acad. Sci. U.S.A.">
        <title>The genome of the fire ant Solenopsis invicta.</title>
        <authorList>
            <person name="Wurm Y."/>
            <person name="Wang J."/>
            <person name="Riba-Grognuz O."/>
            <person name="Corona M."/>
            <person name="Nygaard S."/>
            <person name="Hunt B.G."/>
            <person name="Ingram K.K."/>
            <person name="Falquet L."/>
            <person name="Nipitwattanaphon M."/>
            <person name="Gotzek D."/>
            <person name="Dijkstra M.B."/>
            <person name="Oettler J."/>
            <person name="Comtesse F."/>
            <person name="Shih C.J."/>
            <person name="Wu W.J."/>
            <person name="Yang C.C."/>
            <person name="Thomas J."/>
            <person name="Beaudoing E."/>
            <person name="Pradervand S."/>
            <person name="Flegel V."/>
            <person name="Cook E.D."/>
            <person name="Fabbretti R."/>
            <person name="Stockinger H."/>
            <person name="Long L."/>
            <person name="Farmerie W.G."/>
            <person name="Oakey J."/>
            <person name="Boomsma J.J."/>
            <person name="Pamilo P."/>
            <person name="Yi S.V."/>
            <person name="Heinze J."/>
            <person name="Goodisman M.A."/>
            <person name="Farinelli L."/>
            <person name="Harshman K."/>
            <person name="Hulo N."/>
            <person name="Cerutti L."/>
            <person name="Xenarios I."/>
            <person name="Shoemaker D."/>
            <person name="Keller L."/>
        </authorList>
    </citation>
    <scope>NUCLEOTIDE SEQUENCE [LARGE SCALE GENOMIC DNA]</scope>
</reference>
<organism>
    <name type="scientific">Solenopsis invicta</name>
    <name type="common">Red imported fire ant</name>
    <name type="synonym">Solenopsis wagneri</name>
    <dbReference type="NCBI Taxonomy" id="13686"/>
    <lineage>
        <taxon>Eukaryota</taxon>
        <taxon>Metazoa</taxon>
        <taxon>Ecdysozoa</taxon>
        <taxon>Arthropoda</taxon>
        <taxon>Hexapoda</taxon>
        <taxon>Insecta</taxon>
        <taxon>Pterygota</taxon>
        <taxon>Neoptera</taxon>
        <taxon>Endopterygota</taxon>
        <taxon>Hymenoptera</taxon>
        <taxon>Apocrita</taxon>
        <taxon>Aculeata</taxon>
        <taxon>Formicoidea</taxon>
        <taxon>Formicidae</taxon>
        <taxon>Myrmicinae</taxon>
        <taxon>Solenopsis</taxon>
    </lineage>
</organism>
<accession>E9ICP8</accession>
<gene>
    <name evidence="1" type="ORF">SINV_14630</name>
</gene>
<feature type="non-terminal residue" evidence="1">
    <location>
        <position position="127"/>
    </location>
</feature>
<evidence type="ECO:0000313" key="1">
    <source>
        <dbReference type="EMBL" id="EFZ21655.1"/>
    </source>
</evidence>
<dbReference type="HOGENOM" id="CLU_1976108_0_0_1"/>
<feature type="non-terminal residue" evidence="1">
    <location>
        <position position="1"/>
    </location>
</feature>
<dbReference type="EMBL" id="GL762350">
    <property type="protein sequence ID" value="EFZ21655.1"/>
    <property type="molecule type" value="Genomic_DNA"/>
</dbReference>
<sequence length="127" mass="14066">IALRAKTTVVVCARNTTANHAHSDRRGENTIAKLSLSTDIVCKKCCFTFKVAQNVVVYKGLFELFEKNSFVELKCVKSTKFYGTKQDVFFYVERAAACGFETGLTVVVNPEPSDYYASIIGSYGVKV</sequence>